<evidence type="ECO:0000256" key="5">
    <source>
        <dbReference type="ARBA" id="ARBA00023136"/>
    </source>
</evidence>
<keyword evidence="2" id="KW-0813">Transport</keyword>
<evidence type="ECO:0000256" key="2">
    <source>
        <dbReference type="ARBA" id="ARBA00022448"/>
    </source>
</evidence>
<sequence length="482" mass="53976">MPLQENLLEVYSYLVSFGGFYLFVFLARRAVRSPEFRSEGGAWPYLLQLCVGERIDPAEKLQQMGPSESKAGAEPRAPPESFTTAAIHLMFCVVGIQVSYLMWGLMQERIMTKPYATGELFHSSKFLVFANRFLALIVAWVSYRLQRMQGQNLAHTAPLYMFSYSSVSNIMSSVCQYEALKYISFPTQVLSKSCKMVPVMMMGYLVSRKQYSLFEYIVAIMITAGAALFKLYETNDAPVKDTEFVGVAFILGYMVCDSFTSNWQSKVFKQYNVGSITMMMYANFFSSAFTAAGLLVTLEIVQVFKYIVANPLVMHHMVVMSVCSAIGQLFIFHTIKKYGPLVFATIQTVRQLLSIVLSIIFFGHPVNQMEALGILIVFLALGAQIAQKWLNRNTPPSREPLEELKPPKEFNDIRYGSQGASDDEGDKPCGHSSPVGDPSASKEGARGNDDVRSDGRSGVVRWMHRVSPFQRVEVRESSSSTS</sequence>
<keyword evidence="4 7" id="KW-1133">Transmembrane helix</keyword>
<evidence type="ECO:0000256" key="4">
    <source>
        <dbReference type="ARBA" id="ARBA00022989"/>
    </source>
</evidence>
<evidence type="ECO:0000256" key="7">
    <source>
        <dbReference type="SAM" id="Phobius"/>
    </source>
</evidence>
<evidence type="ECO:0008006" key="9">
    <source>
        <dbReference type="Google" id="ProtNLM"/>
    </source>
</evidence>
<feature type="compositionally biased region" description="Basic and acidic residues" evidence="6">
    <location>
        <begin position="399"/>
        <end position="412"/>
    </location>
</feature>
<evidence type="ECO:0000256" key="6">
    <source>
        <dbReference type="SAM" id="MobiDB-lite"/>
    </source>
</evidence>
<dbReference type="EMBL" id="HBIZ01021846">
    <property type="protein sequence ID" value="CAE0761203.1"/>
    <property type="molecule type" value="Transcribed_RNA"/>
</dbReference>
<dbReference type="Pfam" id="PF08449">
    <property type="entry name" value="UAA"/>
    <property type="match status" value="1"/>
</dbReference>
<feature type="transmembrane region" description="Helical" evidence="7">
    <location>
        <begin position="211"/>
        <end position="232"/>
    </location>
</feature>
<protein>
    <recommendedName>
        <fullName evidence="9">Sugar phosphate transporter domain-containing protein</fullName>
    </recommendedName>
</protein>
<feature type="transmembrane region" description="Helical" evidence="7">
    <location>
        <begin position="85"/>
        <end position="106"/>
    </location>
</feature>
<name>A0A7S4EYT1_CHRCT</name>
<dbReference type="GO" id="GO:0000139">
    <property type="term" value="C:Golgi membrane"/>
    <property type="evidence" value="ECO:0007669"/>
    <property type="project" value="TreeGrafter"/>
</dbReference>
<comment type="subcellular location">
    <subcellularLocation>
        <location evidence="1">Membrane</location>
        <topology evidence="1">Multi-pass membrane protein</topology>
    </subcellularLocation>
</comment>
<keyword evidence="3 7" id="KW-0812">Transmembrane</keyword>
<evidence type="ECO:0000256" key="1">
    <source>
        <dbReference type="ARBA" id="ARBA00004141"/>
    </source>
</evidence>
<feature type="transmembrane region" description="Helical" evidence="7">
    <location>
        <begin position="126"/>
        <end position="143"/>
    </location>
</feature>
<organism evidence="8">
    <name type="scientific">Chrysotila carterae</name>
    <name type="common">Marine alga</name>
    <name type="synonym">Syracosphaera carterae</name>
    <dbReference type="NCBI Taxonomy" id="13221"/>
    <lineage>
        <taxon>Eukaryota</taxon>
        <taxon>Haptista</taxon>
        <taxon>Haptophyta</taxon>
        <taxon>Prymnesiophyceae</taxon>
        <taxon>Isochrysidales</taxon>
        <taxon>Isochrysidaceae</taxon>
        <taxon>Chrysotila</taxon>
    </lineage>
</organism>
<feature type="transmembrane region" description="Helical" evidence="7">
    <location>
        <begin position="369"/>
        <end position="386"/>
    </location>
</feature>
<feature type="transmembrane region" description="Helical" evidence="7">
    <location>
        <begin position="284"/>
        <end position="307"/>
    </location>
</feature>
<dbReference type="SUPFAM" id="SSF103481">
    <property type="entry name" value="Multidrug resistance efflux transporter EmrE"/>
    <property type="match status" value="1"/>
</dbReference>
<feature type="region of interest" description="Disordered" evidence="6">
    <location>
        <begin position="392"/>
        <end position="459"/>
    </location>
</feature>
<proteinExistence type="predicted"/>
<feature type="compositionally biased region" description="Basic and acidic residues" evidence="6">
    <location>
        <begin position="443"/>
        <end position="455"/>
    </location>
</feature>
<feature type="transmembrane region" description="Helical" evidence="7">
    <location>
        <begin position="341"/>
        <end position="363"/>
    </location>
</feature>
<reference evidence="8" key="1">
    <citation type="submission" date="2021-01" db="EMBL/GenBank/DDBJ databases">
        <authorList>
            <person name="Corre E."/>
            <person name="Pelletier E."/>
            <person name="Niang G."/>
            <person name="Scheremetjew M."/>
            <person name="Finn R."/>
            <person name="Kale V."/>
            <person name="Holt S."/>
            <person name="Cochrane G."/>
            <person name="Meng A."/>
            <person name="Brown T."/>
            <person name="Cohen L."/>
        </authorList>
    </citation>
    <scope>NUCLEOTIDE SEQUENCE</scope>
    <source>
        <strain evidence="8">CCMP645</strain>
    </source>
</reference>
<dbReference type="InterPro" id="IPR013657">
    <property type="entry name" value="SCL35B1-4/HUT1"/>
</dbReference>
<gene>
    <name evidence="8" type="ORF">PCAR00345_LOCUS13815</name>
</gene>
<evidence type="ECO:0000313" key="8">
    <source>
        <dbReference type="EMBL" id="CAE0761203.1"/>
    </source>
</evidence>
<dbReference type="InterPro" id="IPR037185">
    <property type="entry name" value="EmrE-like"/>
</dbReference>
<dbReference type="GO" id="GO:0046964">
    <property type="term" value="F:3'-phosphoadenosine 5'-phosphosulfate transmembrane transporter activity"/>
    <property type="evidence" value="ECO:0007669"/>
    <property type="project" value="TreeGrafter"/>
</dbReference>
<accession>A0A7S4EYT1</accession>
<dbReference type="PANTHER" id="PTHR10778">
    <property type="entry name" value="SOLUTE CARRIER FAMILY 35 MEMBER B"/>
    <property type="match status" value="1"/>
</dbReference>
<dbReference type="PANTHER" id="PTHR10778:SF13">
    <property type="entry name" value="ADENOSINE 3'-PHOSPHO 5'-PHOSPHOSULFATE TRANSPORTER 1"/>
    <property type="match status" value="1"/>
</dbReference>
<feature type="transmembrane region" description="Helical" evidence="7">
    <location>
        <begin position="313"/>
        <end position="332"/>
    </location>
</feature>
<keyword evidence="5 7" id="KW-0472">Membrane</keyword>
<dbReference type="GO" id="GO:0005789">
    <property type="term" value="C:endoplasmic reticulum membrane"/>
    <property type="evidence" value="ECO:0007669"/>
    <property type="project" value="TreeGrafter"/>
</dbReference>
<feature type="transmembrane region" description="Helical" evidence="7">
    <location>
        <begin position="244"/>
        <end position="263"/>
    </location>
</feature>
<feature type="transmembrane region" description="Helical" evidence="7">
    <location>
        <begin position="12"/>
        <end position="31"/>
    </location>
</feature>
<evidence type="ECO:0000256" key="3">
    <source>
        <dbReference type="ARBA" id="ARBA00022692"/>
    </source>
</evidence>
<dbReference type="AlphaFoldDB" id="A0A7S4EYT1"/>